<sequence length="701" mass="76791">MSRMPFKRSRDLFEDEPQHQQSSQFVFYGTPLPVTDRQSRDDGSYVPIWKQEVTDERGRKRLHGAFTGGFSAGYFNTVGSKEGWSPSAFISSRQDRAKDKPQPVQQRPEDFMDAEDLQEAEDARKLHTAEDFVGFGSTATDHRQAGLINISKIRGDTMGAKLLKRMGWREGQGIGPKVRRKADLGVEGDSTDQTFLFAPENPPLVSLTKKKDYVGIGFDTKASLEAPLNCEGDLADGSSGVLHVSNIMKPRSNKFAGKKQKPLRRGGFGVGVLNDTGSDNDDPYEMGPQLLCNRVLEDRKGKSSKPVIKSSNPLLESKPVFIRKKADANKQKLGFRKCHDGRLPIDGFSLGTCMSEVSLPLDMNKYTPPKIPKDWASSKEQISTIDPAAYVSVVDAAKSSSLDPRSRATILGAAELPGKSVFDFITPESREKLAKATGRTDLPPALGETPPEGFEVSESQKQKELWNLVPHLGKGIAIQALSRGIGGWMPYAEDESKRARYRAFLEVQAGITDTLPPRAPGASAKDWVTELHEFSRAAEVFKPISGLMASRFTSSTSNVFQSSQAGNDPLLKTPVTTPKDPAEAAARLGIYGPMTRSVLRFSPTRLLYKRFNIPTTPVRTDAGNATSPTRDVPPKSVDKRNAALLSKNSMIKLMAEPKANPLPESRTTKIDPNHNEALEAARPEDAVFKAIFGSDDEDGAL</sequence>
<reference evidence="1" key="1">
    <citation type="journal article" date="2022" name="bioRxiv">
        <title>Population genetic analysis of Ophidiomyces ophidiicola, the causative agent of snake fungal disease, indicates recent introductions to the USA.</title>
        <authorList>
            <person name="Ladner J.T."/>
            <person name="Palmer J.M."/>
            <person name="Ettinger C.L."/>
            <person name="Stajich J.E."/>
            <person name="Farrell T.M."/>
            <person name="Glorioso B.M."/>
            <person name="Lawson B."/>
            <person name="Price S.J."/>
            <person name="Stengle A.G."/>
            <person name="Grear D.A."/>
            <person name="Lorch J.M."/>
        </authorList>
    </citation>
    <scope>NUCLEOTIDE SEQUENCE</scope>
    <source>
        <strain evidence="1">NWHC 24266-5</strain>
    </source>
</reference>
<proteinExistence type="predicted"/>
<comment type="caution">
    <text evidence="1">The sequence shown here is derived from an EMBL/GenBank/DDBJ whole genome shotgun (WGS) entry which is preliminary data.</text>
</comment>
<protein>
    <submittedName>
        <fullName evidence="1">Uncharacterized protein</fullName>
    </submittedName>
</protein>
<accession>A0ACB8V184</accession>
<name>A0ACB8V184_9EURO</name>
<evidence type="ECO:0000313" key="1">
    <source>
        <dbReference type="EMBL" id="KAI2388730.1"/>
    </source>
</evidence>
<gene>
    <name evidence="1" type="ORF">LOY88_002499</name>
</gene>
<organism evidence="1">
    <name type="scientific">Ophidiomyces ophidiicola</name>
    <dbReference type="NCBI Taxonomy" id="1387563"/>
    <lineage>
        <taxon>Eukaryota</taxon>
        <taxon>Fungi</taxon>
        <taxon>Dikarya</taxon>
        <taxon>Ascomycota</taxon>
        <taxon>Pezizomycotina</taxon>
        <taxon>Eurotiomycetes</taxon>
        <taxon>Eurotiomycetidae</taxon>
        <taxon>Onygenales</taxon>
        <taxon>Onygenaceae</taxon>
        <taxon>Ophidiomyces</taxon>
    </lineage>
</organism>
<dbReference type="EMBL" id="JALBCA010000029">
    <property type="protein sequence ID" value="KAI2388730.1"/>
    <property type="molecule type" value="Genomic_DNA"/>
</dbReference>